<dbReference type="InterPro" id="IPR011989">
    <property type="entry name" value="ARM-like"/>
</dbReference>
<dbReference type="Pfam" id="PF01602">
    <property type="entry name" value="Adaptin_N"/>
    <property type="match status" value="1"/>
</dbReference>
<accession>A0ABQ5KRU1</accession>
<dbReference type="SUPFAM" id="SSF55711">
    <property type="entry name" value="Subdomain of clathrin and coatomer appendage domain"/>
    <property type="match status" value="1"/>
</dbReference>
<dbReference type="Gene3D" id="2.60.40.1150">
    <property type="match status" value="1"/>
</dbReference>
<proteinExistence type="inferred from homology"/>
<keyword evidence="4 6" id="KW-0653">Protein transport</keyword>
<dbReference type="SUPFAM" id="SSF48371">
    <property type="entry name" value="ARM repeat"/>
    <property type="match status" value="1"/>
</dbReference>
<comment type="similarity">
    <text evidence="2 6">Belongs to the adaptor complexes large subunit family.</text>
</comment>
<dbReference type="InterPro" id="IPR016024">
    <property type="entry name" value="ARM-type_fold"/>
</dbReference>
<dbReference type="InterPro" id="IPR013041">
    <property type="entry name" value="Clathrin_app_Ig-like_sf"/>
</dbReference>
<evidence type="ECO:0000313" key="9">
    <source>
        <dbReference type="EMBL" id="GKT35187.1"/>
    </source>
</evidence>
<evidence type="ECO:0000256" key="7">
    <source>
        <dbReference type="SAM" id="MobiDB-lite"/>
    </source>
</evidence>
<evidence type="ECO:0000313" key="10">
    <source>
        <dbReference type="Proteomes" id="UP001057375"/>
    </source>
</evidence>
<evidence type="ECO:0000259" key="8">
    <source>
        <dbReference type="Pfam" id="PF01602"/>
    </source>
</evidence>
<evidence type="ECO:0000256" key="4">
    <source>
        <dbReference type="ARBA" id="ARBA00022927"/>
    </source>
</evidence>
<evidence type="ECO:0000256" key="5">
    <source>
        <dbReference type="ARBA" id="ARBA00023136"/>
    </source>
</evidence>
<evidence type="ECO:0000256" key="1">
    <source>
        <dbReference type="ARBA" id="ARBA00004308"/>
    </source>
</evidence>
<comment type="caution">
    <text evidence="9">The sequence shown here is derived from an EMBL/GenBank/DDBJ whole genome shotgun (WGS) entry which is preliminary data.</text>
</comment>
<feature type="compositionally biased region" description="Acidic residues" evidence="7">
    <location>
        <begin position="632"/>
        <end position="644"/>
    </location>
</feature>
<feature type="domain" description="Clathrin/coatomer adaptor adaptin-like N-terminal" evidence="8">
    <location>
        <begin position="12"/>
        <end position="538"/>
    </location>
</feature>
<reference evidence="9" key="1">
    <citation type="submission" date="2022-03" db="EMBL/GenBank/DDBJ databases">
        <title>Draft genome sequence of Aduncisulcus paluster, a free-living microaerophilic Fornicata.</title>
        <authorList>
            <person name="Yuyama I."/>
            <person name="Kume K."/>
            <person name="Tamura T."/>
            <person name="Inagaki Y."/>
            <person name="Hashimoto T."/>
        </authorList>
    </citation>
    <scope>NUCLEOTIDE SEQUENCE</scope>
    <source>
        <strain evidence="9">NY0171</strain>
    </source>
</reference>
<dbReference type="SUPFAM" id="SSF49348">
    <property type="entry name" value="Clathrin adaptor appendage domain"/>
    <property type="match status" value="1"/>
</dbReference>
<dbReference type="InterPro" id="IPR012295">
    <property type="entry name" value="TBP_dom_sf"/>
</dbReference>
<sequence>MFQSSKRGEVVELGEELQSASNVSQRRSVVKRIIAAMTVGKDVSPLFTEVLKCIQTKDLELKKLVYLYIISYARTHPEASILAVNTFVKDATDPDNPLVRALAIRTMGCLRVEAITEYICEPLSASFKDEDAYVRKAAALAVAKLYDLDPELCHDQGFVRSLREMLLDQNPAVVGNACAALGDIAKMSSKKGIPGMNDEIANHLLAALPDANEWAQAYILGALANYNPTEGKEPTVGTEDTMLALERVFPRLQHANPAVSTAAIRVIVNFVRFIQDAEKRESVLQRLAPPLVTLMSGPCEIQYITLRNIPLLLRLSPNLLSSPTRVRAFFCKYTDPLYVKLEKLDVLVQLATPETIGNILAELKECAHEVDVEFARKSVRSIGKLALRMPTKLVPACVKELLSLIETGVNYVVQEIVVVMRDIFRVYPGKYESVIGKLCSHIESFDEPNARASLAWIVGEYADRIDNSTEIMEWYSDTFVDESPIVQLAVLTAVVKLFINVRDEDSMAVTHTVLKKATEEVDDPDVRDRAYLYWRLLAASPDEAKDIVLATKPPISVDDTLVDMDLVKRLLPYVGSLASVLRRPPEALTGVGKKIGEGLEDEEEDYLDEEEKVEEEGEEEGEMEEPAKESADEGDGDMLDDLLEDLGVSYDTKPKQPTHKPEQPPTITPKAEPKAGDDDLLSSLGFQASPSPSGHVDVGLTSLEYDCRLTKPVPLTQSQGLSIAASFTKMSGKPVVVFIVKNDKQSSVSGLAIQFNKNAFGLGAEKPILSIPGGSIAPGTTSQVRCVLVRNSNPSKPATPQALMQMQVALKTPSSDQLIFSFNLPAHLVLSVYGVPVSDFEEMWKAMASAERTVATPFPPNISPVSVLSISARFTGSGLSKITDRKVADVSSALFSTHFPLGATKVPCLVRVDVNETQKKIKVVVRSRSAVVVPHLMGTIGLLLKA</sequence>
<keyword evidence="3 6" id="KW-0813">Transport</keyword>
<gene>
    <name evidence="9" type="ORF">ADUPG1_008397</name>
</gene>
<dbReference type="PIRSF" id="PIRSF002291">
    <property type="entry name" value="AP_complex_beta"/>
    <property type="match status" value="1"/>
</dbReference>
<dbReference type="Gene3D" id="1.25.10.10">
    <property type="entry name" value="Leucine-rich Repeat Variant"/>
    <property type="match status" value="1"/>
</dbReference>
<dbReference type="EMBL" id="BQXS01010938">
    <property type="protein sequence ID" value="GKT35187.1"/>
    <property type="molecule type" value="Genomic_DNA"/>
</dbReference>
<dbReference type="InterPro" id="IPR009028">
    <property type="entry name" value="Coatomer/calthrin_app_sub_C"/>
</dbReference>
<dbReference type="InterPro" id="IPR002553">
    <property type="entry name" value="Clathrin/coatomer_adapt-like_N"/>
</dbReference>
<dbReference type="Gene3D" id="3.30.310.10">
    <property type="entry name" value="TATA-Binding Protein"/>
    <property type="match status" value="1"/>
</dbReference>
<feature type="compositionally biased region" description="Acidic residues" evidence="7">
    <location>
        <begin position="598"/>
        <end position="624"/>
    </location>
</feature>
<evidence type="ECO:0000256" key="3">
    <source>
        <dbReference type="ARBA" id="ARBA00022448"/>
    </source>
</evidence>
<keyword evidence="10" id="KW-1185">Reference proteome</keyword>
<feature type="region of interest" description="Disordered" evidence="7">
    <location>
        <begin position="590"/>
        <end position="694"/>
    </location>
</feature>
<keyword evidence="5 6" id="KW-0472">Membrane</keyword>
<dbReference type="InterPro" id="IPR026739">
    <property type="entry name" value="AP_beta"/>
</dbReference>
<dbReference type="InterPro" id="IPR016342">
    <property type="entry name" value="AP_complex_bsu_1_2_4"/>
</dbReference>
<evidence type="ECO:0000256" key="2">
    <source>
        <dbReference type="ARBA" id="ARBA00006613"/>
    </source>
</evidence>
<dbReference type="InterPro" id="IPR013037">
    <property type="entry name" value="Clathrin_b-adaptin_app_Ig-like"/>
</dbReference>
<evidence type="ECO:0000256" key="6">
    <source>
        <dbReference type="PIRNR" id="PIRNR002291"/>
    </source>
</evidence>
<comment type="subcellular location">
    <subcellularLocation>
        <location evidence="1">Endomembrane system</location>
    </subcellularLocation>
</comment>
<organism evidence="9 10">
    <name type="scientific">Aduncisulcus paluster</name>
    <dbReference type="NCBI Taxonomy" id="2918883"/>
    <lineage>
        <taxon>Eukaryota</taxon>
        <taxon>Metamonada</taxon>
        <taxon>Carpediemonas-like organisms</taxon>
        <taxon>Aduncisulcus</taxon>
    </lineage>
</organism>
<protein>
    <recommendedName>
        <fullName evidence="6">AP complex subunit beta</fullName>
    </recommendedName>
</protein>
<name>A0ABQ5KRU1_9EUKA</name>
<dbReference type="PANTHER" id="PTHR11134">
    <property type="entry name" value="ADAPTOR COMPLEX SUBUNIT BETA FAMILY MEMBER"/>
    <property type="match status" value="1"/>
</dbReference>
<dbReference type="Proteomes" id="UP001057375">
    <property type="component" value="Unassembled WGS sequence"/>
</dbReference>